<evidence type="ECO:0000313" key="1">
    <source>
        <dbReference type="EMBL" id="DAG02546.1"/>
    </source>
</evidence>
<name>A0A8S5V721_9CAUD</name>
<reference evidence="1" key="1">
    <citation type="journal article" date="2021" name="Proc. Natl. Acad. Sci. U.S.A.">
        <title>A Catalog of Tens of Thousands of Viruses from Human Metagenomes Reveals Hidden Associations with Chronic Diseases.</title>
        <authorList>
            <person name="Tisza M.J."/>
            <person name="Buck C.B."/>
        </authorList>
    </citation>
    <scope>NUCLEOTIDE SEQUENCE</scope>
    <source>
        <strain evidence="1">CtneY2</strain>
    </source>
</reference>
<sequence length="38" mass="4284">MVELTPDMKALFDCWVCLTPSQKSAAIQMLKAMSHDNE</sequence>
<protein>
    <submittedName>
        <fullName evidence="1">Uncharacterized protein</fullName>
    </submittedName>
</protein>
<dbReference type="EMBL" id="BK016210">
    <property type="protein sequence ID" value="DAG02546.1"/>
    <property type="molecule type" value="Genomic_DNA"/>
</dbReference>
<accession>A0A8S5V721</accession>
<proteinExistence type="predicted"/>
<organism evidence="1">
    <name type="scientific">Siphoviridae sp. ctneY2</name>
    <dbReference type="NCBI Taxonomy" id="2825664"/>
    <lineage>
        <taxon>Viruses</taxon>
        <taxon>Duplodnaviria</taxon>
        <taxon>Heunggongvirae</taxon>
        <taxon>Uroviricota</taxon>
        <taxon>Caudoviricetes</taxon>
    </lineage>
</organism>